<comment type="caution">
    <text evidence="2">The sequence shown here is derived from an EMBL/GenBank/DDBJ whole genome shotgun (WGS) entry which is preliminary data.</text>
</comment>
<proteinExistence type="predicted"/>
<evidence type="ECO:0000313" key="3">
    <source>
        <dbReference type="Proteomes" id="UP001166286"/>
    </source>
</evidence>
<protein>
    <recommendedName>
        <fullName evidence="4">Methyltransferase domain-containing protein</fullName>
    </recommendedName>
</protein>
<keyword evidence="3" id="KW-1185">Reference proteome</keyword>
<dbReference type="Proteomes" id="UP001166286">
    <property type="component" value="Unassembled WGS sequence"/>
</dbReference>
<dbReference type="PANTHER" id="PTHR43591:SF110">
    <property type="entry name" value="RHODANESE DOMAIN-CONTAINING PROTEIN"/>
    <property type="match status" value="1"/>
</dbReference>
<sequence>MDRSRTQSRRPLIKCTVSVTAIWRAYRAILGNSLSRLNLRYQTTVSVPHNIDAAFFPKPTHSPYQPETPSKMGVPAYQPETPSKKGVPLSRAPIEKETSVEKETLDAELSNNPPYMLGRDYQASARLALLHCLNHASNGFLLHPSIPLANRENLRVADVGCGTGLWLASLAREMPASARLDGFDISDQQFPRENIYGDNVSLSTLDIFKPLPRHVLAKYDVVHIRYFMGIAVNDSVQIAMDNLNAMLKPGGYLQWDEEDSLSKMPVFASKTDAAQAQLRWYIRNRLWPNTEWINNIPAHFQQSGLHVIHHSSHPPLPLYRKPWTEDFLLAYAEVANSLENENERLWFQDMHARTVRDAANGWNLDWELIICVGRKAVVAA</sequence>
<dbReference type="Gene3D" id="3.40.50.150">
    <property type="entry name" value="Vaccinia Virus protein VP39"/>
    <property type="match status" value="1"/>
</dbReference>
<accession>A0AA39QWS1</accession>
<dbReference type="CDD" id="cd02440">
    <property type="entry name" value="AdoMet_MTases"/>
    <property type="match status" value="1"/>
</dbReference>
<dbReference type="SUPFAM" id="SSF53335">
    <property type="entry name" value="S-adenosyl-L-methionine-dependent methyltransferases"/>
    <property type="match status" value="1"/>
</dbReference>
<name>A0AA39QWS1_9LECA</name>
<gene>
    <name evidence="2" type="ORF">JMJ35_007904</name>
</gene>
<organism evidence="2 3">
    <name type="scientific">Cladonia borealis</name>
    <dbReference type="NCBI Taxonomy" id="184061"/>
    <lineage>
        <taxon>Eukaryota</taxon>
        <taxon>Fungi</taxon>
        <taxon>Dikarya</taxon>
        <taxon>Ascomycota</taxon>
        <taxon>Pezizomycotina</taxon>
        <taxon>Lecanoromycetes</taxon>
        <taxon>OSLEUM clade</taxon>
        <taxon>Lecanoromycetidae</taxon>
        <taxon>Lecanorales</taxon>
        <taxon>Lecanorineae</taxon>
        <taxon>Cladoniaceae</taxon>
        <taxon>Cladonia</taxon>
    </lineage>
</organism>
<reference evidence="2" key="1">
    <citation type="submission" date="2023-03" db="EMBL/GenBank/DDBJ databases">
        <title>Complete genome of Cladonia borealis.</title>
        <authorList>
            <person name="Park H."/>
        </authorList>
    </citation>
    <scope>NUCLEOTIDE SEQUENCE</scope>
    <source>
        <strain evidence="2">ANT050790</strain>
    </source>
</reference>
<dbReference type="InterPro" id="IPR029063">
    <property type="entry name" value="SAM-dependent_MTases_sf"/>
</dbReference>
<feature type="region of interest" description="Disordered" evidence="1">
    <location>
        <begin position="61"/>
        <end position="93"/>
    </location>
</feature>
<dbReference type="AlphaFoldDB" id="A0AA39QWS1"/>
<evidence type="ECO:0000256" key="1">
    <source>
        <dbReference type="SAM" id="MobiDB-lite"/>
    </source>
</evidence>
<dbReference type="PANTHER" id="PTHR43591">
    <property type="entry name" value="METHYLTRANSFERASE"/>
    <property type="match status" value="1"/>
</dbReference>
<evidence type="ECO:0000313" key="2">
    <source>
        <dbReference type="EMBL" id="KAK0509510.1"/>
    </source>
</evidence>
<dbReference type="EMBL" id="JAFEKC020000018">
    <property type="protein sequence ID" value="KAK0509510.1"/>
    <property type="molecule type" value="Genomic_DNA"/>
</dbReference>
<evidence type="ECO:0008006" key="4">
    <source>
        <dbReference type="Google" id="ProtNLM"/>
    </source>
</evidence>
<dbReference type="Pfam" id="PF13489">
    <property type="entry name" value="Methyltransf_23"/>
    <property type="match status" value="1"/>
</dbReference>